<dbReference type="SUPFAM" id="SSF55729">
    <property type="entry name" value="Acyl-CoA N-acyltransferases (Nat)"/>
    <property type="match status" value="1"/>
</dbReference>
<evidence type="ECO:0000313" key="6">
    <source>
        <dbReference type="Proteomes" id="UP000663292"/>
    </source>
</evidence>
<dbReference type="CDD" id="cd04301">
    <property type="entry name" value="NAT_SF"/>
    <property type="match status" value="1"/>
</dbReference>
<organism evidence="5 6">
    <name type="scientific">Halapricum desulfuricans</name>
    <dbReference type="NCBI Taxonomy" id="2841257"/>
    <lineage>
        <taxon>Archaea</taxon>
        <taxon>Methanobacteriati</taxon>
        <taxon>Methanobacteriota</taxon>
        <taxon>Stenosarchaea group</taxon>
        <taxon>Halobacteria</taxon>
        <taxon>Halobacteriales</taxon>
        <taxon>Haloarculaceae</taxon>
        <taxon>Halapricum</taxon>
    </lineage>
</organism>
<evidence type="ECO:0000256" key="2">
    <source>
        <dbReference type="ARBA" id="ARBA00023315"/>
    </source>
</evidence>
<keyword evidence="2" id="KW-0012">Acyltransferase</keyword>
<reference evidence="5 6" key="1">
    <citation type="submission" date="2020-11" db="EMBL/GenBank/DDBJ databases">
        <title>Carbohydrate-dependent, anaerobic sulfur respiration: A novel catabolism in halophilic archaea.</title>
        <authorList>
            <person name="Sorokin D.Y."/>
            <person name="Messina E."/>
            <person name="Smedile F."/>
            <person name="La Cono V."/>
            <person name="Hallsworth J.E."/>
            <person name="Yakimov M.M."/>
        </authorList>
    </citation>
    <scope>NUCLEOTIDE SEQUENCE [LARGE SCALE GENOMIC DNA]</scope>
    <source>
        <strain evidence="5 6">HSR-Est</strain>
    </source>
</reference>
<proteinExistence type="inferred from homology"/>
<accession>A0A897NWX6</accession>
<evidence type="ECO:0000259" key="4">
    <source>
        <dbReference type="PROSITE" id="PS51186"/>
    </source>
</evidence>
<sequence length="177" mass="19651">MPGPIFRSGERVSLHPVEEDDLGAFARARNDPDLRVPLCIDSATNREALEEFHEDTVSGGDGYWFVATADDETVGAVTFPDVREGDGLADLAYWILPEHQGQGLGHEAVSLLLEYGFEELRLHRVRADCLATNEASRGLLESLGFSREGQFREAMFQDGAHVDVLRYGLLETEWSDV</sequence>
<feature type="domain" description="N-acetyltransferase" evidence="4">
    <location>
        <begin position="12"/>
        <end position="172"/>
    </location>
</feature>
<comment type="similarity">
    <text evidence="3">Belongs to the acetyltransferase family. RimJ subfamily.</text>
</comment>
<keyword evidence="1 5" id="KW-0808">Transferase</keyword>
<protein>
    <submittedName>
        <fullName evidence="5">Acetyltransferase, RimL family</fullName>
    </submittedName>
</protein>
<dbReference type="Pfam" id="PF13302">
    <property type="entry name" value="Acetyltransf_3"/>
    <property type="match status" value="1"/>
</dbReference>
<dbReference type="PANTHER" id="PTHR43792">
    <property type="entry name" value="GNAT FAMILY, PUTATIVE (AFU_ORTHOLOGUE AFUA_3G00765)-RELATED-RELATED"/>
    <property type="match status" value="1"/>
</dbReference>
<dbReference type="InterPro" id="IPR051531">
    <property type="entry name" value="N-acetyltransferase"/>
</dbReference>
<dbReference type="GeneID" id="68858366"/>
<dbReference type="InterPro" id="IPR016181">
    <property type="entry name" value="Acyl_CoA_acyltransferase"/>
</dbReference>
<dbReference type="InterPro" id="IPR000182">
    <property type="entry name" value="GNAT_dom"/>
</dbReference>
<keyword evidence="6" id="KW-1185">Reference proteome</keyword>
<dbReference type="PROSITE" id="PS51186">
    <property type="entry name" value="GNAT"/>
    <property type="match status" value="1"/>
</dbReference>
<dbReference type="Gene3D" id="3.40.630.30">
    <property type="match status" value="1"/>
</dbReference>
<dbReference type="Proteomes" id="UP000663292">
    <property type="component" value="Chromosome"/>
</dbReference>
<dbReference type="EMBL" id="CP064791">
    <property type="protein sequence ID" value="QSG15253.1"/>
    <property type="molecule type" value="Genomic_DNA"/>
</dbReference>
<name>A0A897NWX6_9EURY</name>
<evidence type="ECO:0000313" key="5">
    <source>
        <dbReference type="EMBL" id="QSG15253.1"/>
    </source>
</evidence>
<dbReference type="RefSeq" id="WP_229120535.1">
    <property type="nucleotide sequence ID" value="NZ_CP064791.1"/>
</dbReference>
<evidence type="ECO:0000256" key="1">
    <source>
        <dbReference type="ARBA" id="ARBA00022679"/>
    </source>
</evidence>
<gene>
    <name evidence="5" type="primary">rimL3</name>
    <name evidence="5" type="ORF">HSEST_1730</name>
</gene>
<evidence type="ECO:0000256" key="3">
    <source>
        <dbReference type="ARBA" id="ARBA00038502"/>
    </source>
</evidence>
<dbReference type="AlphaFoldDB" id="A0A897NWX6"/>
<dbReference type="PANTHER" id="PTHR43792:SF8">
    <property type="entry name" value="[RIBOSOMAL PROTEIN US5]-ALANINE N-ACETYLTRANSFERASE"/>
    <property type="match status" value="1"/>
</dbReference>
<dbReference type="GO" id="GO:0016747">
    <property type="term" value="F:acyltransferase activity, transferring groups other than amino-acyl groups"/>
    <property type="evidence" value="ECO:0007669"/>
    <property type="project" value="InterPro"/>
</dbReference>